<feature type="transmembrane region" description="Helical" evidence="9">
    <location>
        <begin position="246"/>
        <end position="267"/>
    </location>
</feature>
<evidence type="ECO:0000256" key="6">
    <source>
        <dbReference type="ARBA" id="ARBA00022989"/>
    </source>
</evidence>
<evidence type="ECO:0000256" key="4">
    <source>
        <dbReference type="ARBA" id="ARBA00022475"/>
    </source>
</evidence>
<evidence type="ECO:0000256" key="7">
    <source>
        <dbReference type="ARBA" id="ARBA00023136"/>
    </source>
</evidence>
<keyword evidence="3" id="KW-0813">Transport</keyword>
<dbReference type="EMBL" id="AP012057">
    <property type="protein sequence ID" value="BAN03995.1"/>
    <property type="molecule type" value="Genomic_DNA"/>
</dbReference>
<evidence type="ECO:0000313" key="11">
    <source>
        <dbReference type="Proteomes" id="UP000011863"/>
    </source>
</evidence>
<dbReference type="InterPro" id="IPR002549">
    <property type="entry name" value="AI-2E-like"/>
</dbReference>
<dbReference type="PANTHER" id="PTHR21716">
    <property type="entry name" value="TRANSMEMBRANE PROTEIN"/>
    <property type="match status" value="1"/>
</dbReference>
<evidence type="ECO:0000256" key="8">
    <source>
        <dbReference type="SAM" id="MobiDB-lite"/>
    </source>
</evidence>
<evidence type="ECO:0008006" key="12">
    <source>
        <dbReference type="Google" id="ProtNLM"/>
    </source>
</evidence>
<comment type="subcellular location">
    <subcellularLocation>
        <location evidence="1">Cell membrane</location>
        <topology evidence="1">Multi-pass membrane protein</topology>
    </subcellularLocation>
</comment>
<feature type="transmembrane region" description="Helical" evidence="9">
    <location>
        <begin position="18"/>
        <end position="36"/>
    </location>
</feature>
<feature type="transmembrane region" description="Helical" evidence="9">
    <location>
        <begin position="81"/>
        <end position="104"/>
    </location>
</feature>
<feature type="transmembrane region" description="Helical" evidence="9">
    <location>
        <begin position="42"/>
        <end position="60"/>
    </location>
</feature>
<organism evidence="10 11">
    <name type="scientific">Ilumatobacter coccineus (strain NBRC 103263 / KCTC 29153 / YM16-304)</name>
    <dbReference type="NCBI Taxonomy" id="1313172"/>
    <lineage>
        <taxon>Bacteria</taxon>
        <taxon>Bacillati</taxon>
        <taxon>Actinomycetota</taxon>
        <taxon>Acidimicrobiia</taxon>
        <taxon>Acidimicrobiales</taxon>
        <taxon>Ilumatobacteraceae</taxon>
        <taxon>Ilumatobacter</taxon>
    </lineage>
</organism>
<keyword evidence="4" id="KW-1003">Cell membrane</keyword>
<dbReference type="GO" id="GO:0055085">
    <property type="term" value="P:transmembrane transport"/>
    <property type="evidence" value="ECO:0007669"/>
    <property type="project" value="TreeGrafter"/>
</dbReference>
<dbReference type="PANTHER" id="PTHR21716:SF53">
    <property type="entry name" value="PERMEASE PERM-RELATED"/>
    <property type="match status" value="1"/>
</dbReference>
<dbReference type="GO" id="GO:0005886">
    <property type="term" value="C:plasma membrane"/>
    <property type="evidence" value="ECO:0007669"/>
    <property type="project" value="UniProtKB-SubCell"/>
</dbReference>
<feature type="compositionally biased region" description="Acidic residues" evidence="8">
    <location>
        <begin position="381"/>
        <end position="407"/>
    </location>
</feature>
<sequence length="407" mass="44057">MTGQRFDRRATDRTLPRWAVPAILIFWFGFLMTFIARHVFHRLSGLLVLLLVSVFVALAIEPGVNKLAARGWRRGTATSAILFGVLGVFMLFVVAIGTLVGTQIADLLSQSDVYITDTVDWLNSTFGTTIDPQDVIDEFNDPDGRVQQFIQSQGDEAVRLSLTAVTVIFQGLSVLLFTYYLVADGPRLRRAICSRLRPSRQEQVLQAWDLAINKTGGYLYSRALLALLSALSHWVVFQALGTQAPIALALWVGLVSQFLPVVGTYLAGILPLLITLLDSPVNAAIVLTFIIVYQQIENYVFAPRITARTMELHPAVAFGAALGGAALLGAVGAILALPGAAMAQALASNWGRRYDIVDNHLTTLTKSGKRRLERQTAAGEVADDGDTNADADGDTDSGGEIESEGAR</sequence>
<keyword evidence="6 9" id="KW-1133">Transmembrane helix</keyword>
<keyword evidence="5 9" id="KW-0812">Transmembrane</keyword>
<evidence type="ECO:0000256" key="1">
    <source>
        <dbReference type="ARBA" id="ARBA00004651"/>
    </source>
</evidence>
<evidence type="ECO:0000256" key="2">
    <source>
        <dbReference type="ARBA" id="ARBA00009773"/>
    </source>
</evidence>
<evidence type="ECO:0000256" key="3">
    <source>
        <dbReference type="ARBA" id="ARBA00022448"/>
    </source>
</evidence>
<keyword evidence="11" id="KW-1185">Reference proteome</keyword>
<dbReference type="Pfam" id="PF01594">
    <property type="entry name" value="AI-2E_transport"/>
    <property type="match status" value="1"/>
</dbReference>
<protein>
    <recommendedName>
        <fullName evidence="12">AI-2E family transporter</fullName>
    </recommendedName>
</protein>
<evidence type="ECO:0000256" key="9">
    <source>
        <dbReference type="SAM" id="Phobius"/>
    </source>
</evidence>
<accession>A0A6C7EG82</accession>
<dbReference type="KEGG" id="aym:YM304_36810"/>
<feature type="transmembrane region" description="Helical" evidence="9">
    <location>
        <begin position="279"/>
        <end position="296"/>
    </location>
</feature>
<dbReference type="AlphaFoldDB" id="A0A6C7EG82"/>
<name>A0A6C7EG82_ILUCY</name>
<comment type="similarity">
    <text evidence="2">Belongs to the autoinducer-2 exporter (AI-2E) (TC 2.A.86) family.</text>
</comment>
<evidence type="ECO:0000313" key="10">
    <source>
        <dbReference type="EMBL" id="BAN03995.1"/>
    </source>
</evidence>
<feature type="region of interest" description="Disordered" evidence="8">
    <location>
        <begin position="369"/>
        <end position="407"/>
    </location>
</feature>
<feature type="transmembrane region" description="Helical" evidence="9">
    <location>
        <begin position="160"/>
        <end position="182"/>
    </location>
</feature>
<evidence type="ECO:0000256" key="5">
    <source>
        <dbReference type="ARBA" id="ARBA00022692"/>
    </source>
</evidence>
<feature type="transmembrane region" description="Helical" evidence="9">
    <location>
        <begin position="316"/>
        <end position="343"/>
    </location>
</feature>
<dbReference type="Proteomes" id="UP000011863">
    <property type="component" value="Chromosome"/>
</dbReference>
<gene>
    <name evidence="10" type="ORF">YM304_36810</name>
</gene>
<keyword evidence="7 9" id="KW-0472">Membrane</keyword>
<reference evidence="10 11" key="1">
    <citation type="journal article" date="2013" name="Int. J. Syst. Evol. Microbiol.">
        <title>Ilumatobacter nonamiense sp. nov. and Ilumatobacter coccineum sp. nov., isolated from seashore sand.</title>
        <authorList>
            <person name="Matsumoto A."/>
            <person name="Kasai H."/>
            <person name="Matsuo Y."/>
            <person name="Shizuri Y."/>
            <person name="Ichikawa N."/>
            <person name="Fujita N."/>
            <person name="Omura S."/>
            <person name="Takahashi Y."/>
        </authorList>
    </citation>
    <scope>NUCLEOTIDE SEQUENCE [LARGE SCALE GENOMIC DNA]</scope>
    <source>
        <strain evidence="11">NBRC 103263 / KCTC 29153 / YM16-304</strain>
    </source>
</reference>
<proteinExistence type="inferred from homology"/>